<accession>A0A1A9VDQ4</accession>
<dbReference type="VEuPathDB" id="VectorBase:GAUT033940"/>
<evidence type="ECO:0000313" key="2">
    <source>
        <dbReference type="Proteomes" id="UP000078200"/>
    </source>
</evidence>
<dbReference type="Gene3D" id="3.30.900.20">
    <property type="match status" value="1"/>
</dbReference>
<proteinExistence type="predicted"/>
<evidence type="ECO:0000313" key="1">
    <source>
        <dbReference type="EnsemblMetazoa" id="GAUT033940-PA"/>
    </source>
</evidence>
<name>A0A1A9VDQ4_GLOAU</name>
<keyword evidence="2" id="KW-1185">Reference proteome</keyword>
<dbReference type="PANTHER" id="PTHR15681:SF1">
    <property type="entry name" value="MAD2L1-BINDING PROTEIN"/>
    <property type="match status" value="1"/>
</dbReference>
<dbReference type="AlphaFoldDB" id="A0A1A9VDQ4"/>
<sequence>MYCKHLNLNVEVDVLTTGALADIVNGILESLLFQRHQIPLVYKTYRYYVEKWSDEEKELNDEKVTSTTQFLRRQKEYAAKTNSSISEMKKLVRNAFNNKFIKSLRFLFGSTTYTPKEAYTIHIPTEAISSNHSHEQHRMAIGNLNQTLLSFLTHPDLCTIFSSDLNPTNIYLELEISKQTIDLKTTSNAKVDMIAKEFYALPASCKDVQIHLLHKGNASLTSLHCCKDLQVYKDFMDLHLEDRATVEADSDSNKCKNILYKTTEWWEADIYIRGFKEQGSKCLNMWS</sequence>
<dbReference type="InterPro" id="IPR053729">
    <property type="entry name" value="MAD2L1BP_domain_sf"/>
</dbReference>
<protein>
    <submittedName>
        <fullName evidence="1">Uncharacterized protein</fullName>
    </submittedName>
</protein>
<dbReference type="PANTHER" id="PTHR15681">
    <property type="entry name" value="MAD2L1-BINDING PROTEIN"/>
    <property type="match status" value="1"/>
</dbReference>
<dbReference type="GO" id="GO:0007096">
    <property type="term" value="P:regulation of exit from mitosis"/>
    <property type="evidence" value="ECO:0007669"/>
    <property type="project" value="InterPro"/>
</dbReference>
<dbReference type="InterPro" id="IPR009511">
    <property type="entry name" value="MAD1/Cdc20-bound-Mad2-bd"/>
</dbReference>
<dbReference type="GO" id="GO:0005634">
    <property type="term" value="C:nucleus"/>
    <property type="evidence" value="ECO:0007669"/>
    <property type="project" value="InterPro"/>
</dbReference>
<organism evidence="1 2">
    <name type="scientific">Glossina austeni</name>
    <name type="common">Savannah tsetse fly</name>
    <dbReference type="NCBI Taxonomy" id="7395"/>
    <lineage>
        <taxon>Eukaryota</taxon>
        <taxon>Metazoa</taxon>
        <taxon>Ecdysozoa</taxon>
        <taxon>Arthropoda</taxon>
        <taxon>Hexapoda</taxon>
        <taxon>Insecta</taxon>
        <taxon>Pterygota</taxon>
        <taxon>Neoptera</taxon>
        <taxon>Endopterygota</taxon>
        <taxon>Diptera</taxon>
        <taxon>Brachycera</taxon>
        <taxon>Muscomorpha</taxon>
        <taxon>Hippoboscoidea</taxon>
        <taxon>Glossinidae</taxon>
        <taxon>Glossina</taxon>
    </lineage>
</organism>
<reference evidence="1" key="1">
    <citation type="submission" date="2020-05" db="UniProtKB">
        <authorList>
            <consortium name="EnsemblMetazoa"/>
        </authorList>
    </citation>
    <scope>IDENTIFICATION</scope>
    <source>
        <strain evidence="1">TTRI</strain>
    </source>
</reference>
<dbReference type="Proteomes" id="UP000078200">
    <property type="component" value="Unassembled WGS sequence"/>
</dbReference>
<dbReference type="EnsemblMetazoa" id="GAUT033940-RA">
    <property type="protein sequence ID" value="GAUT033940-PA"/>
    <property type="gene ID" value="GAUT033940"/>
</dbReference>
<dbReference type="Pfam" id="PF06581">
    <property type="entry name" value="p31comet"/>
    <property type="match status" value="1"/>
</dbReference>